<reference evidence="4" key="1">
    <citation type="submission" date="2006-10" db="EMBL/GenBank/DDBJ databases">
        <authorList>
            <person name="Amadeo P."/>
            <person name="Zhao Q."/>
            <person name="Wortman J."/>
            <person name="Fraser-Liggett C."/>
            <person name="Carlton J."/>
        </authorList>
    </citation>
    <scope>NUCLEOTIDE SEQUENCE</scope>
    <source>
        <strain evidence="4">G3</strain>
    </source>
</reference>
<dbReference type="PROSITE" id="PS50297">
    <property type="entry name" value="ANK_REP_REGION"/>
    <property type="match status" value="1"/>
</dbReference>
<dbReference type="EMBL" id="DS113965">
    <property type="protein sequence ID" value="EAX92479.1"/>
    <property type="molecule type" value="Genomic_DNA"/>
</dbReference>
<name>A2FRH7_TRIV3</name>
<dbReference type="OrthoDB" id="194358at2759"/>
<evidence type="ECO:0000313" key="5">
    <source>
        <dbReference type="Proteomes" id="UP000001542"/>
    </source>
</evidence>
<dbReference type="InterPro" id="IPR036770">
    <property type="entry name" value="Ankyrin_rpt-contain_sf"/>
</dbReference>
<dbReference type="InterPro" id="IPR002110">
    <property type="entry name" value="Ankyrin_rpt"/>
</dbReference>
<feature type="repeat" description="ANK" evidence="3">
    <location>
        <begin position="23"/>
        <end position="50"/>
    </location>
</feature>
<proteinExistence type="predicted"/>
<dbReference type="SMART" id="SM00248">
    <property type="entry name" value="ANK"/>
    <property type="match status" value="1"/>
</dbReference>
<dbReference type="PANTHER" id="PTHR24180">
    <property type="entry name" value="CYCLIN-DEPENDENT KINASE INHIBITOR 2C-RELATED"/>
    <property type="match status" value="1"/>
</dbReference>
<accession>A2FRH7</accession>
<evidence type="ECO:0000256" key="1">
    <source>
        <dbReference type="ARBA" id="ARBA00022737"/>
    </source>
</evidence>
<evidence type="ECO:0000256" key="2">
    <source>
        <dbReference type="ARBA" id="ARBA00023043"/>
    </source>
</evidence>
<dbReference type="InParanoid" id="A2FRH7"/>
<keyword evidence="1" id="KW-0677">Repeat</keyword>
<reference evidence="4" key="2">
    <citation type="journal article" date="2007" name="Science">
        <title>Draft genome sequence of the sexually transmitted pathogen Trichomonas vaginalis.</title>
        <authorList>
            <person name="Carlton J.M."/>
            <person name="Hirt R.P."/>
            <person name="Silva J.C."/>
            <person name="Delcher A.L."/>
            <person name="Schatz M."/>
            <person name="Zhao Q."/>
            <person name="Wortman J.R."/>
            <person name="Bidwell S.L."/>
            <person name="Alsmark U.C.M."/>
            <person name="Besteiro S."/>
            <person name="Sicheritz-Ponten T."/>
            <person name="Noel C.J."/>
            <person name="Dacks J.B."/>
            <person name="Foster P.G."/>
            <person name="Simillion C."/>
            <person name="Van de Peer Y."/>
            <person name="Miranda-Saavedra D."/>
            <person name="Barton G.J."/>
            <person name="Westrop G.D."/>
            <person name="Mueller S."/>
            <person name="Dessi D."/>
            <person name="Fiori P.L."/>
            <person name="Ren Q."/>
            <person name="Paulsen I."/>
            <person name="Zhang H."/>
            <person name="Bastida-Corcuera F.D."/>
            <person name="Simoes-Barbosa A."/>
            <person name="Brown M.T."/>
            <person name="Hayes R.D."/>
            <person name="Mukherjee M."/>
            <person name="Okumura C.Y."/>
            <person name="Schneider R."/>
            <person name="Smith A.J."/>
            <person name="Vanacova S."/>
            <person name="Villalvazo M."/>
            <person name="Haas B.J."/>
            <person name="Pertea M."/>
            <person name="Feldblyum T.V."/>
            <person name="Utterback T.R."/>
            <person name="Shu C.L."/>
            <person name="Osoegawa K."/>
            <person name="de Jong P.J."/>
            <person name="Hrdy I."/>
            <person name="Horvathova L."/>
            <person name="Zubacova Z."/>
            <person name="Dolezal P."/>
            <person name="Malik S.B."/>
            <person name="Logsdon J.M. Jr."/>
            <person name="Henze K."/>
            <person name="Gupta A."/>
            <person name="Wang C.C."/>
            <person name="Dunne R.L."/>
            <person name="Upcroft J.A."/>
            <person name="Upcroft P."/>
            <person name="White O."/>
            <person name="Salzberg S.L."/>
            <person name="Tang P."/>
            <person name="Chiu C.-H."/>
            <person name="Lee Y.-S."/>
            <person name="Embley T.M."/>
            <person name="Coombs G.H."/>
            <person name="Mottram J.C."/>
            <person name="Tachezy J."/>
            <person name="Fraser-Liggett C.M."/>
            <person name="Johnson P.J."/>
        </authorList>
    </citation>
    <scope>NUCLEOTIDE SEQUENCE [LARGE SCALE GENOMIC DNA]</scope>
    <source>
        <strain evidence="4">G3</strain>
    </source>
</reference>
<dbReference type="Pfam" id="PF13637">
    <property type="entry name" value="Ank_4"/>
    <property type="match status" value="1"/>
</dbReference>
<gene>
    <name evidence="4" type="ORF">TVAG_435310</name>
</gene>
<dbReference type="PANTHER" id="PTHR24180:SF45">
    <property type="entry name" value="POLY [ADP-RIBOSE] POLYMERASE TANKYRASE"/>
    <property type="match status" value="1"/>
</dbReference>
<dbReference type="AlphaFoldDB" id="A2FRH7"/>
<evidence type="ECO:0000313" key="4">
    <source>
        <dbReference type="EMBL" id="EAX92479.1"/>
    </source>
</evidence>
<dbReference type="Gene3D" id="1.25.40.20">
    <property type="entry name" value="Ankyrin repeat-containing domain"/>
    <property type="match status" value="1"/>
</dbReference>
<keyword evidence="5" id="KW-1185">Reference proteome</keyword>
<organism evidence="4 5">
    <name type="scientific">Trichomonas vaginalis (strain ATCC PRA-98 / G3)</name>
    <dbReference type="NCBI Taxonomy" id="412133"/>
    <lineage>
        <taxon>Eukaryota</taxon>
        <taxon>Metamonada</taxon>
        <taxon>Parabasalia</taxon>
        <taxon>Trichomonadida</taxon>
        <taxon>Trichomonadidae</taxon>
        <taxon>Trichomonas</taxon>
    </lineage>
</organism>
<sequence length="60" mass="6516">MNSKETVEILISHGININEKDNNGETALHYAALMNSKEIAILLILHGINIGCPKVCLAQT</sequence>
<dbReference type="InterPro" id="IPR051637">
    <property type="entry name" value="Ank_repeat_dom-contain_49"/>
</dbReference>
<evidence type="ECO:0000256" key="3">
    <source>
        <dbReference type="PROSITE-ProRule" id="PRU00023"/>
    </source>
</evidence>
<dbReference type="SUPFAM" id="SSF48403">
    <property type="entry name" value="Ankyrin repeat"/>
    <property type="match status" value="1"/>
</dbReference>
<dbReference type="PROSITE" id="PS50088">
    <property type="entry name" value="ANK_REPEAT"/>
    <property type="match status" value="1"/>
</dbReference>
<dbReference type="Proteomes" id="UP000001542">
    <property type="component" value="Unassembled WGS sequence"/>
</dbReference>
<keyword evidence="2 3" id="KW-0040">ANK repeat</keyword>
<protein>
    <submittedName>
        <fullName evidence="4">Ankyrin repeat protein, putative</fullName>
    </submittedName>
</protein>